<sequence>MFLNFSLTIFSIFYMVGFIGNAMYGLARNEETEYLLTLPIDRRSLALYNILVSTNSQFYTLAFLLGAILGYTVGLGLNIPIQVLKVLLHVYFLTSLSSLIALLLGGMVSKEFVRKLNVLLTLALIFFYFGVSYLYDAQFSGLKVRDANIERFARWFLFVNTDYNFLSWTFSSKTTLLLGSVLISILASIAFFLLSPKLAFEPVVRKGVQHFKDLTMDLAKIAKNRRPRTRGSNAVFWKDWKLLQRNEQFLFLILYPLGFGIFMVLVSAGSARYLSLPFIGVSVFYCAIEAGILLSRETSQKDFALTLPVRLSSLFFPKLFIPVLLNVGLFFVILMFSYALNRLDKFVLILAPIHLLLLTLSSLVGAYFSLKRPGKGKNQPFDAVAVFIVQGITFGLAISMLMPASVLTYAKGLSPLEILIHRTILFSGIVSSLVLLVLFARKLAKLISGIK</sequence>
<feature type="transmembrane region" description="Helical" evidence="1">
    <location>
        <begin position="176"/>
        <end position="195"/>
    </location>
</feature>
<keyword evidence="1" id="KW-1133">Transmembrane helix</keyword>
<dbReference type="AlphaFoldDB" id="A0A1E3G4I2"/>
<feature type="transmembrane region" description="Helical" evidence="1">
    <location>
        <begin position="86"/>
        <end position="104"/>
    </location>
</feature>
<feature type="transmembrane region" description="Helical" evidence="1">
    <location>
        <begin position="47"/>
        <end position="74"/>
    </location>
</feature>
<evidence type="ECO:0000256" key="1">
    <source>
        <dbReference type="SAM" id="Phobius"/>
    </source>
</evidence>
<accession>A0A1E3G4I2</accession>
<dbReference type="EMBL" id="LWAF01000002">
    <property type="protein sequence ID" value="ODN31092.1"/>
    <property type="molecule type" value="Genomic_DNA"/>
</dbReference>
<keyword evidence="1" id="KW-0472">Membrane</keyword>
<organism evidence="2 3">
    <name type="scientific">Fervidobacterium thailandense</name>
    <dbReference type="NCBI Taxonomy" id="1008305"/>
    <lineage>
        <taxon>Bacteria</taxon>
        <taxon>Thermotogati</taxon>
        <taxon>Thermotogota</taxon>
        <taxon>Thermotogae</taxon>
        <taxon>Thermotogales</taxon>
        <taxon>Fervidobacteriaceae</taxon>
        <taxon>Fervidobacterium</taxon>
    </lineage>
</organism>
<evidence type="ECO:0000313" key="3">
    <source>
        <dbReference type="Proteomes" id="UP000094570"/>
    </source>
</evidence>
<evidence type="ECO:0000313" key="2">
    <source>
        <dbReference type="EMBL" id="ODN31092.1"/>
    </source>
</evidence>
<feature type="transmembrane region" description="Helical" evidence="1">
    <location>
        <begin position="274"/>
        <end position="294"/>
    </location>
</feature>
<feature type="transmembrane region" description="Helical" evidence="1">
    <location>
        <begin position="382"/>
        <end position="407"/>
    </location>
</feature>
<keyword evidence="3" id="KW-1185">Reference proteome</keyword>
<feature type="transmembrane region" description="Helical" evidence="1">
    <location>
        <begin position="6"/>
        <end position="26"/>
    </location>
</feature>
<keyword evidence="1" id="KW-0812">Transmembrane</keyword>
<protein>
    <submittedName>
        <fullName evidence="2">Uncharacterized protein</fullName>
    </submittedName>
</protein>
<proteinExistence type="predicted"/>
<feature type="transmembrane region" description="Helical" evidence="1">
    <location>
        <begin position="116"/>
        <end position="135"/>
    </location>
</feature>
<reference evidence="3" key="1">
    <citation type="submission" date="2016-04" db="EMBL/GenBank/DDBJ databases">
        <title>The genome sequence project of a novel Fervidobacterium isolate from a hot spring in Thailand.</title>
        <authorList>
            <person name="Gonzalez J.M."/>
            <person name="Cuecas A."/>
            <person name="Kanoksilapatham W."/>
        </authorList>
    </citation>
    <scope>NUCLEOTIDE SEQUENCE [LARGE SCALE GENOMIC DNA]</scope>
    <source>
        <strain evidence="3">FC2004</strain>
    </source>
</reference>
<gene>
    <name evidence="2" type="ORF">A4H02_02135</name>
</gene>
<feature type="transmembrane region" description="Helical" evidence="1">
    <location>
        <begin position="249"/>
        <end position="268"/>
    </location>
</feature>
<feature type="transmembrane region" description="Helical" evidence="1">
    <location>
        <begin position="315"/>
        <end position="340"/>
    </location>
</feature>
<feature type="transmembrane region" description="Helical" evidence="1">
    <location>
        <begin position="346"/>
        <end position="370"/>
    </location>
</feature>
<comment type="caution">
    <text evidence="2">The sequence shown here is derived from an EMBL/GenBank/DDBJ whole genome shotgun (WGS) entry which is preliminary data.</text>
</comment>
<feature type="transmembrane region" description="Helical" evidence="1">
    <location>
        <begin position="419"/>
        <end position="440"/>
    </location>
</feature>
<name>A0A1E3G4I2_9BACT</name>
<dbReference type="Proteomes" id="UP000094570">
    <property type="component" value="Unassembled WGS sequence"/>
</dbReference>